<accession>A0A645BPS0</accession>
<dbReference type="GO" id="GO:0008741">
    <property type="term" value="F:ribulokinase activity"/>
    <property type="evidence" value="ECO:0007669"/>
    <property type="project" value="UniProtKB-EC"/>
</dbReference>
<dbReference type="SUPFAM" id="SSF53067">
    <property type="entry name" value="Actin-like ATPase domain"/>
    <property type="match status" value="1"/>
</dbReference>
<keyword evidence="1" id="KW-0808">Transferase</keyword>
<organism evidence="1">
    <name type="scientific">bioreactor metagenome</name>
    <dbReference type="NCBI Taxonomy" id="1076179"/>
    <lineage>
        <taxon>unclassified sequences</taxon>
        <taxon>metagenomes</taxon>
        <taxon>ecological metagenomes</taxon>
    </lineage>
</organism>
<proteinExistence type="predicted"/>
<evidence type="ECO:0000313" key="1">
    <source>
        <dbReference type="EMBL" id="MPM66581.1"/>
    </source>
</evidence>
<reference evidence="1" key="1">
    <citation type="submission" date="2019-08" db="EMBL/GenBank/DDBJ databases">
        <authorList>
            <person name="Kucharzyk K."/>
            <person name="Murdoch R.W."/>
            <person name="Higgins S."/>
            <person name="Loffler F."/>
        </authorList>
    </citation>
    <scope>NUCLEOTIDE SEQUENCE</scope>
</reference>
<dbReference type="EC" id="2.7.1.16" evidence="1"/>
<sequence length="93" mass="9720">MFVAECENAPALGSAIFGAVAAGGALNGYETVGEAAKHMGRISKQPIRPAPENAAVYDRLYALYSKLHDGFGGDAGHLMRSLRDLAAGQRTVT</sequence>
<protein>
    <submittedName>
        <fullName evidence="1">Ribulokinase</fullName>
        <ecNumber evidence="1">2.7.1.16</ecNumber>
    </submittedName>
</protein>
<keyword evidence="1" id="KW-0418">Kinase</keyword>
<comment type="caution">
    <text evidence="1">The sequence shown here is derived from an EMBL/GenBank/DDBJ whole genome shotgun (WGS) entry which is preliminary data.</text>
</comment>
<dbReference type="InterPro" id="IPR043129">
    <property type="entry name" value="ATPase_NBD"/>
</dbReference>
<dbReference type="EMBL" id="VSSQ01021175">
    <property type="protein sequence ID" value="MPM66581.1"/>
    <property type="molecule type" value="Genomic_DNA"/>
</dbReference>
<gene>
    <name evidence="1" type="primary">araB_10</name>
    <name evidence="1" type="ORF">SDC9_113491</name>
</gene>
<dbReference type="AlphaFoldDB" id="A0A645BPS0"/>
<name>A0A645BPS0_9ZZZZ</name>
<dbReference type="Gene3D" id="3.30.420.40">
    <property type="match status" value="1"/>
</dbReference>